<dbReference type="EMBL" id="CP039396">
    <property type="protein sequence ID" value="QCD41304.1"/>
    <property type="molecule type" value="Genomic_DNA"/>
</dbReference>
<dbReference type="EMBL" id="CP039396">
    <property type="protein sequence ID" value="QCD42909.1"/>
    <property type="molecule type" value="Genomic_DNA"/>
</dbReference>
<dbReference type="EMBL" id="CP039396">
    <property type="protein sequence ID" value="QCD42878.1"/>
    <property type="molecule type" value="Genomic_DNA"/>
</dbReference>
<dbReference type="EMBL" id="CP039396">
    <property type="protein sequence ID" value="QCD43093.1"/>
    <property type="molecule type" value="Genomic_DNA"/>
</dbReference>
<evidence type="ECO:0000313" key="15">
    <source>
        <dbReference type="EMBL" id="QCD42888.1"/>
    </source>
</evidence>
<evidence type="ECO:0000313" key="2">
    <source>
        <dbReference type="EMBL" id="QCD41304.1"/>
    </source>
</evidence>
<evidence type="ECO:0000313" key="11">
    <source>
        <dbReference type="EMBL" id="QCD42466.1"/>
    </source>
</evidence>
<dbReference type="KEGG" id="ddb:E7747_12045"/>
<dbReference type="EMBL" id="CP039396">
    <property type="protein sequence ID" value="QCD42888.1"/>
    <property type="molecule type" value="Genomic_DNA"/>
</dbReference>
<dbReference type="KEGG" id="ddb:E7747_09345"/>
<dbReference type="EMBL" id="CP039396">
    <property type="protein sequence ID" value="QCD42456.1"/>
    <property type="molecule type" value="Genomic_DNA"/>
</dbReference>
<dbReference type="EMBL" id="CP039396">
    <property type="protein sequence ID" value="QCD41391.1"/>
    <property type="molecule type" value="Genomic_DNA"/>
</dbReference>
<evidence type="ECO:0000313" key="4">
    <source>
        <dbReference type="EMBL" id="QCD41391.1"/>
    </source>
</evidence>
<evidence type="ECO:0000313" key="17">
    <source>
        <dbReference type="EMBL" id="QCD42909.1"/>
    </source>
</evidence>
<dbReference type="AlphaFoldDB" id="A0A4P7W0J4"/>
<evidence type="ECO:0000313" key="25">
    <source>
        <dbReference type="EMBL" id="QCD43434.1"/>
    </source>
</evidence>
<evidence type="ECO:0000313" key="13">
    <source>
        <dbReference type="EMBL" id="QCD42874.1"/>
    </source>
</evidence>
<dbReference type="EMBL" id="CP039396">
    <property type="protein sequence ID" value="QCD42905.1"/>
    <property type="molecule type" value="Genomic_DNA"/>
</dbReference>
<dbReference type="KEGG" id="ddb:E7747_09285"/>
<dbReference type="KEGG" id="ddb:E7747_09315"/>
<dbReference type="EMBL" id="CP039396">
    <property type="protein sequence ID" value="QCD43418.1"/>
    <property type="molecule type" value="Genomic_DNA"/>
</dbReference>
<dbReference type="EMBL" id="CP039396">
    <property type="protein sequence ID" value="QCD40935.1"/>
    <property type="molecule type" value="Genomic_DNA"/>
</dbReference>
<dbReference type="EMBL" id="CP039396">
    <property type="protein sequence ID" value="QCD42874.1"/>
    <property type="molecule type" value="Genomic_DNA"/>
</dbReference>
<proteinExistence type="predicted"/>
<dbReference type="EMBL" id="CP039396">
    <property type="protein sequence ID" value="QCD43530.1"/>
    <property type="molecule type" value="Genomic_DNA"/>
</dbReference>
<dbReference type="KEGG" id="ddb:E7747_10125"/>
<evidence type="ECO:0000313" key="22">
    <source>
        <dbReference type="EMBL" id="QCD43215.1"/>
    </source>
</evidence>
<dbReference type="KEGG" id="ddb:E7747_11645"/>
<dbReference type="EMBL" id="CP039396">
    <property type="protein sequence ID" value="QCD42949.1"/>
    <property type="molecule type" value="Genomic_DNA"/>
</dbReference>
<dbReference type="EMBL" id="CP039396">
    <property type="protein sequence ID" value="QCD43428.1"/>
    <property type="molecule type" value="Genomic_DNA"/>
</dbReference>
<dbReference type="EMBL" id="CP039396">
    <property type="protein sequence ID" value="QCD41403.1"/>
    <property type="molecule type" value="Genomic_DNA"/>
</dbReference>
<dbReference type="RefSeq" id="WP_136413419.1">
    <property type="nucleotide sequence ID" value="NZ_CP039396.1"/>
</dbReference>
<dbReference type="KEGG" id="ddb:E7747_12905"/>
<evidence type="ECO:0000313" key="6">
    <source>
        <dbReference type="EMBL" id="QCD41855.1"/>
    </source>
</evidence>
<sequence length="138" mass="15487">MGYNKSLSDVYSETWTRYKNQCETDGYIALNRFCAGTGVNVQRLYEWLRRRKISISDYQRSLPERPDSSREGGGPLFREVKVPGIQVADESRDVGATSVVRDVHIELGWGRGVSLGEISAEGLALLVDVMTRRSDVES</sequence>
<evidence type="ECO:0000313" key="28">
    <source>
        <dbReference type="Proteomes" id="UP000297149"/>
    </source>
</evidence>
<accession>A0A4P7W0J4</accession>
<dbReference type="KEGG" id="ddb:E7747_07370"/>
<keyword evidence="28" id="KW-1185">Reference proteome</keyword>
<dbReference type="EMBL" id="CP039396">
    <property type="protein sequence ID" value="QCD43215.1"/>
    <property type="molecule type" value="Genomic_DNA"/>
</dbReference>
<dbReference type="KEGG" id="ddb:E7747_09225"/>
<dbReference type="EMBL" id="CP039396">
    <property type="protein sequence ID" value="QCD41855.1"/>
    <property type="molecule type" value="Genomic_DNA"/>
</dbReference>
<evidence type="ECO:0000313" key="5">
    <source>
        <dbReference type="EMBL" id="QCD41403.1"/>
    </source>
</evidence>
<dbReference type="EMBL" id="CP039396">
    <property type="protein sequence ID" value="QCD42447.1"/>
    <property type="molecule type" value="Genomic_DNA"/>
</dbReference>
<protein>
    <submittedName>
        <fullName evidence="3">Uncharacterized protein</fullName>
    </submittedName>
</protein>
<dbReference type="KEGG" id="ddb:E7747_11785"/>
<dbReference type="KEGG" id="ddb:E7747_14910"/>
<dbReference type="Proteomes" id="UP000297149">
    <property type="component" value="Chromosome"/>
</dbReference>
<reference evidence="28" key="1">
    <citation type="submission" date="2019-02" db="EMBL/GenBank/DDBJ databases">
        <title>Isolation and identification of novel species under the genus Muribaculum.</title>
        <authorList>
            <person name="Miyake S."/>
            <person name="Ding Y."/>
            <person name="Low A."/>
            <person name="Soh M."/>
            <person name="Seedorf H."/>
        </authorList>
    </citation>
    <scope>NUCLEOTIDE SEQUENCE [LARGE SCALE GENOMIC DNA]</scope>
    <source>
        <strain evidence="28">H5</strain>
    </source>
</reference>
<evidence type="ECO:0000313" key="26">
    <source>
        <dbReference type="EMBL" id="QCD43443.1"/>
    </source>
</evidence>
<dbReference type="EMBL" id="CP039396">
    <property type="protein sequence ID" value="QCD43095.1"/>
    <property type="molecule type" value="Genomic_DNA"/>
</dbReference>
<dbReference type="KEGG" id="ddb:E7747_11805"/>
<reference evidence="3" key="2">
    <citation type="journal article" date="2020" name="Int. J. Syst. Evol. Microbiol.">
        <title>Cultivation and description of Duncaniella dubosii sp. nov., Duncaniella freteri sp. nov. and emended description of the species Duncaniella muris.</title>
        <authorList>
            <person name="Miyake S."/>
            <person name="Ding Y."/>
            <person name="Soh M."/>
            <person name="Low A."/>
            <person name="Seedorf H."/>
        </authorList>
    </citation>
    <scope>NUCLEOTIDE SEQUENCE</scope>
    <source>
        <strain evidence="3">H5</strain>
    </source>
</reference>
<evidence type="ECO:0000313" key="16">
    <source>
        <dbReference type="EMBL" id="QCD42905.1"/>
    </source>
</evidence>
<name>A0A4P7W0J4_9BACT</name>
<dbReference type="KEGG" id="ddb:E7747_11700"/>
<dbReference type="KEGG" id="ddb:E7747_13555"/>
<dbReference type="EMBL" id="CP039396">
    <property type="protein sequence ID" value="QCD42944.1"/>
    <property type="molecule type" value="Genomic_DNA"/>
</dbReference>
<evidence type="ECO:0000313" key="1">
    <source>
        <dbReference type="EMBL" id="QCD40935.1"/>
    </source>
</evidence>
<dbReference type="KEGG" id="ddb:E7747_03200"/>
<dbReference type="EMBL" id="CP039396">
    <property type="protein sequence ID" value="QCD41386.1"/>
    <property type="molecule type" value="Genomic_DNA"/>
</dbReference>
<dbReference type="EMBL" id="CP039396">
    <property type="protein sequence ID" value="QCD43443.1"/>
    <property type="molecule type" value="Genomic_DNA"/>
</dbReference>
<evidence type="ECO:0000313" key="10">
    <source>
        <dbReference type="EMBL" id="QCD42462.1"/>
    </source>
</evidence>
<dbReference type="KEGG" id="ddb:E7747_00605"/>
<evidence type="ECO:0000313" key="24">
    <source>
        <dbReference type="EMBL" id="QCD43428.1"/>
    </source>
</evidence>
<dbReference type="KEGG" id="ddb:E7747_14870"/>
<dbReference type="KEGG" id="ddb:E7747_14965"/>
<dbReference type="EMBL" id="CP039396">
    <property type="protein sequence ID" value="QCD42108.1"/>
    <property type="molecule type" value="Genomic_DNA"/>
</dbReference>
<evidence type="ECO:0000313" key="18">
    <source>
        <dbReference type="EMBL" id="QCD42944.1"/>
    </source>
</evidence>
<evidence type="ECO:0000313" key="19">
    <source>
        <dbReference type="EMBL" id="QCD42949.1"/>
    </source>
</evidence>
<evidence type="ECO:0000313" key="9">
    <source>
        <dbReference type="EMBL" id="QCD42456.1"/>
    </source>
</evidence>
<dbReference type="KEGG" id="ddb:E7747_02665"/>
<evidence type="ECO:0000313" key="12">
    <source>
        <dbReference type="EMBL" id="QCD42604.1"/>
    </source>
</evidence>
<dbReference type="KEGG" id="ddb:E7747_11620"/>
<evidence type="ECO:0000313" key="7">
    <source>
        <dbReference type="EMBL" id="QCD42108.1"/>
    </source>
</evidence>
<dbReference type="KEGG" id="ddb:E7747_14815"/>
<dbReference type="KEGG" id="ddb:E7747_12885"/>
<evidence type="ECO:0000313" key="27">
    <source>
        <dbReference type="EMBL" id="QCD43530.1"/>
    </source>
</evidence>
<dbReference type="KEGG" id="ddb:E7747_03110"/>
<dbReference type="KEGG" id="ddb:E7747_05875"/>
<dbReference type="EMBL" id="CP039396">
    <property type="protein sequence ID" value="QCD42466.1"/>
    <property type="molecule type" value="Genomic_DNA"/>
</dbReference>
<dbReference type="EMBL" id="CP039396">
    <property type="protein sequence ID" value="QCD43434.1"/>
    <property type="molecule type" value="Genomic_DNA"/>
</dbReference>
<dbReference type="EMBL" id="CP039396">
    <property type="protein sequence ID" value="QCD42604.1"/>
    <property type="molecule type" value="Genomic_DNA"/>
</dbReference>
<evidence type="ECO:0000313" key="8">
    <source>
        <dbReference type="EMBL" id="QCD42447.1"/>
    </source>
</evidence>
<evidence type="ECO:0000313" key="3">
    <source>
        <dbReference type="EMBL" id="QCD41386.1"/>
    </source>
</evidence>
<dbReference type="KEGG" id="ddb:E7747_12005"/>
<evidence type="ECO:0000313" key="14">
    <source>
        <dbReference type="EMBL" id="QCD42878.1"/>
    </source>
</evidence>
<evidence type="ECO:0000313" key="20">
    <source>
        <dbReference type="EMBL" id="QCD43093.1"/>
    </source>
</evidence>
<organism evidence="3 28">
    <name type="scientific">Duncaniella dubosii</name>
    <dbReference type="NCBI Taxonomy" id="2518971"/>
    <lineage>
        <taxon>Bacteria</taxon>
        <taxon>Pseudomonadati</taxon>
        <taxon>Bacteroidota</taxon>
        <taxon>Bacteroidia</taxon>
        <taxon>Bacteroidales</taxon>
        <taxon>Muribaculaceae</taxon>
        <taxon>Duncaniella</taxon>
    </lineage>
</organism>
<dbReference type="KEGG" id="ddb:E7747_03135"/>
<evidence type="ECO:0000313" key="21">
    <source>
        <dbReference type="EMBL" id="QCD43095.1"/>
    </source>
</evidence>
<dbReference type="EMBL" id="CP039396">
    <property type="protein sequence ID" value="QCD42462.1"/>
    <property type="molecule type" value="Genomic_DNA"/>
</dbReference>
<evidence type="ECO:0000313" key="23">
    <source>
        <dbReference type="EMBL" id="QCD43418.1"/>
    </source>
</evidence>
<gene>
    <name evidence="1" type="ORF">E7747_00605</name>
    <name evidence="2" type="ORF">E7747_02665</name>
    <name evidence="3" type="ORF">E7747_03110</name>
    <name evidence="4" type="ORF">E7747_03135</name>
    <name evidence="5" type="ORF">E7747_03200</name>
    <name evidence="6" type="ORF">E7747_05875</name>
    <name evidence="7" type="ORF">E7747_07370</name>
    <name evidence="8" type="ORF">E7747_09225</name>
    <name evidence="9" type="ORF">E7747_09285</name>
    <name evidence="10" type="ORF">E7747_09315</name>
    <name evidence="11" type="ORF">E7747_09345</name>
    <name evidence="12" type="ORF">E7747_10125</name>
    <name evidence="13" type="ORF">E7747_11620</name>
    <name evidence="14" type="ORF">E7747_11645</name>
    <name evidence="15" type="ORF">E7747_11700</name>
    <name evidence="16" type="ORF">E7747_11785</name>
    <name evidence="17" type="ORF">E7747_11805</name>
    <name evidence="18" type="ORF">E7747_12005</name>
    <name evidence="19" type="ORF">E7747_12045</name>
    <name evidence="20" type="ORF">E7747_12885</name>
    <name evidence="21" type="ORF">E7747_12905</name>
    <name evidence="22" type="ORF">E7747_13555</name>
    <name evidence="23" type="ORF">E7747_14815</name>
    <name evidence="24" type="ORF">E7747_14870</name>
    <name evidence="25" type="ORF">E7747_14910</name>
    <name evidence="26" type="ORF">E7747_14965</name>
    <name evidence="27" type="ORF">E7747_15470</name>
</gene>
<dbReference type="KEGG" id="ddb:E7747_15470"/>